<feature type="compositionally biased region" description="Basic and acidic residues" evidence="1">
    <location>
        <begin position="533"/>
        <end position="555"/>
    </location>
</feature>
<dbReference type="AlphaFoldDB" id="A0A9W7BZ14"/>
<name>A0A9W7BZ14_9STRA</name>
<dbReference type="OrthoDB" id="10413119at2759"/>
<comment type="caution">
    <text evidence="2">The sequence shown here is derived from an EMBL/GenBank/DDBJ whole genome shotgun (WGS) entry which is preliminary data.</text>
</comment>
<evidence type="ECO:0000313" key="3">
    <source>
        <dbReference type="Proteomes" id="UP001165122"/>
    </source>
</evidence>
<dbReference type="Proteomes" id="UP001165122">
    <property type="component" value="Unassembled WGS sequence"/>
</dbReference>
<protein>
    <recommendedName>
        <fullName evidence="4">FHA domain-containing protein</fullName>
    </recommendedName>
</protein>
<evidence type="ECO:0000256" key="1">
    <source>
        <dbReference type="SAM" id="MobiDB-lite"/>
    </source>
</evidence>
<dbReference type="SUPFAM" id="SSF49879">
    <property type="entry name" value="SMAD/FHA domain"/>
    <property type="match status" value="1"/>
</dbReference>
<dbReference type="CDD" id="cd00060">
    <property type="entry name" value="FHA"/>
    <property type="match status" value="1"/>
</dbReference>
<feature type="compositionally biased region" description="Basic residues" evidence="1">
    <location>
        <begin position="497"/>
        <end position="508"/>
    </location>
</feature>
<feature type="compositionally biased region" description="Basic residues" evidence="1">
    <location>
        <begin position="360"/>
        <end position="372"/>
    </location>
</feature>
<evidence type="ECO:0008006" key="4">
    <source>
        <dbReference type="Google" id="ProtNLM"/>
    </source>
</evidence>
<feature type="region of interest" description="Disordered" evidence="1">
    <location>
        <begin position="326"/>
        <end position="424"/>
    </location>
</feature>
<sequence>MFSLTFTCPASSPGPLYIHSAMPELTLGRKGQIVNFTDDKSCSRSHCIFVVRDKSLYCTDLKAKFGTSFSRKGDKEECYDKLTPSEETMIFDSSEINDDDDDDEETAKTLHVKLGAYQTVLTIKPHPIFLCTTTFNPSLSTSNANSLLPFPISKRISLTKTTHLITDKTRPTCKFIISKLKGIPVVGIGFANALHALENYGINGLPSEDDFKVTSNSTGTQEICESEFHKNLVGVVVLSSGISDEETLCEAAGAEIIRLYSDVTVDLNDYEGKRIVYLKNKKKEHSDIPRFKGMGLKGVDAKGVACCCQAEDGGKFMNLENEEITPWGKKKPKPKKAEVVEVDSDATTDDEAPPPTPKSPPKKKGKEKRAPKPKPPMISSQRGPLSKSKTPSTPMDTRDDDNITPNDEEEEVVQPLAKPEKDLMTLTNPDGFLIAAPLERSAFRRPGVSNSNTTTVNKSLVVASRSSKTVTPSSEQGYKKFRKNFVKGVFENVGSTKKTKKKKSKSKKSQHEIIGLTPVLPKESEREIRIDRERRGLERAQEEAERLFKGGEEKQTKRKRGR</sequence>
<reference evidence="3" key="1">
    <citation type="journal article" date="2023" name="Commun. Biol.">
        <title>Genome analysis of Parmales, the sister group of diatoms, reveals the evolutionary specialization of diatoms from phago-mixotrophs to photoautotrophs.</title>
        <authorList>
            <person name="Ban H."/>
            <person name="Sato S."/>
            <person name="Yoshikawa S."/>
            <person name="Yamada K."/>
            <person name="Nakamura Y."/>
            <person name="Ichinomiya M."/>
            <person name="Sato N."/>
            <person name="Blanc-Mathieu R."/>
            <person name="Endo H."/>
            <person name="Kuwata A."/>
            <person name="Ogata H."/>
        </authorList>
    </citation>
    <scope>NUCLEOTIDE SEQUENCE [LARGE SCALE GENOMIC DNA]</scope>
    <source>
        <strain evidence="3">NIES 3700</strain>
    </source>
</reference>
<proteinExistence type="predicted"/>
<feature type="region of interest" description="Disordered" evidence="1">
    <location>
        <begin position="493"/>
        <end position="520"/>
    </location>
</feature>
<gene>
    <name evidence="2" type="ORF">TrLO_g11699</name>
</gene>
<evidence type="ECO:0000313" key="2">
    <source>
        <dbReference type="EMBL" id="GMI00167.1"/>
    </source>
</evidence>
<feature type="compositionally biased region" description="Acidic residues" evidence="1">
    <location>
        <begin position="340"/>
        <end position="352"/>
    </location>
</feature>
<dbReference type="InterPro" id="IPR008984">
    <property type="entry name" value="SMAD_FHA_dom_sf"/>
</dbReference>
<accession>A0A9W7BZ14</accession>
<organism evidence="2 3">
    <name type="scientific">Triparma laevis f. longispina</name>
    <dbReference type="NCBI Taxonomy" id="1714387"/>
    <lineage>
        <taxon>Eukaryota</taxon>
        <taxon>Sar</taxon>
        <taxon>Stramenopiles</taxon>
        <taxon>Ochrophyta</taxon>
        <taxon>Bolidophyceae</taxon>
        <taxon>Parmales</taxon>
        <taxon>Triparmaceae</taxon>
        <taxon>Triparma</taxon>
    </lineage>
</organism>
<keyword evidence="3" id="KW-1185">Reference proteome</keyword>
<feature type="region of interest" description="Disordered" evidence="1">
    <location>
        <begin position="533"/>
        <end position="562"/>
    </location>
</feature>
<dbReference type="Gene3D" id="2.60.200.20">
    <property type="match status" value="1"/>
</dbReference>
<feature type="compositionally biased region" description="Polar residues" evidence="1">
    <location>
        <begin position="378"/>
        <end position="395"/>
    </location>
</feature>
<dbReference type="EMBL" id="BRXW01000019">
    <property type="protein sequence ID" value="GMI00167.1"/>
    <property type="molecule type" value="Genomic_DNA"/>
</dbReference>